<evidence type="ECO:0000313" key="3">
    <source>
        <dbReference type="EMBL" id="ADU49941.1"/>
    </source>
</evidence>
<evidence type="ECO:0000259" key="2">
    <source>
        <dbReference type="SMART" id="SM00754"/>
    </source>
</evidence>
<keyword evidence="1" id="KW-0732">Signal</keyword>
<dbReference type="HOGENOM" id="CLU_107551_2_0_11"/>
<dbReference type="eggNOG" id="COG3794">
    <property type="taxonomic scope" value="Bacteria"/>
</dbReference>
<dbReference type="AlphaFoldDB" id="E6SFY7"/>
<dbReference type="STRING" id="710696.Intca_3462"/>
<sequence length="144" mass="14467">MHRTRFVTAAATLAAAAALLAPTTALAGGRPFTTDLIGADEPAGGDPDGMGTAHVWVNVGQTEVCYDLAVSGLDPVVGAHIHSAPAGIIGPIVVPLEAPVDGTSRGCVDVDMSLAKAILKAPQTFYVNVHTTAYPGGAVRGQLG</sequence>
<organism evidence="3 4">
    <name type="scientific">Intrasporangium calvum (strain ATCC 23552 / DSM 43043 / JCM 3097 / NBRC 12989 / NCIMB 10167 / NRRL B-3866 / 7 KIP)</name>
    <dbReference type="NCBI Taxonomy" id="710696"/>
    <lineage>
        <taxon>Bacteria</taxon>
        <taxon>Bacillati</taxon>
        <taxon>Actinomycetota</taxon>
        <taxon>Actinomycetes</taxon>
        <taxon>Micrococcales</taxon>
        <taxon>Intrasporangiaceae</taxon>
        <taxon>Intrasporangium</taxon>
    </lineage>
</organism>
<accession>E6SFY7</accession>
<dbReference type="EMBL" id="CP002343">
    <property type="protein sequence ID" value="ADU49941.1"/>
    <property type="molecule type" value="Genomic_DNA"/>
</dbReference>
<dbReference type="OrthoDB" id="8901345at2"/>
<dbReference type="Pfam" id="PF07452">
    <property type="entry name" value="CHRD"/>
    <property type="match status" value="1"/>
</dbReference>
<feature type="chain" id="PRO_5003209048" evidence="1">
    <location>
        <begin position="28"/>
        <end position="144"/>
    </location>
</feature>
<dbReference type="Proteomes" id="UP000008914">
    <property type="component" value="Chromosome"/>
</dbReference>
<dbReference type="InterPro" id="IPR010895">
    <property type="entry name" value="CHRD"/>
</dbReference>
<name>E6SFY7_INTC7</name>
<reference evidence="3 4" key="1">
    <citation type="journal article" date="2010" name="Stand. Genomic Sci.">
        <title>Complete genome sequence of Intrasporangium calvum type strain (7 KIP).</title>
        <authorList>
            <person name="Del Rio T.G."/>
            <person name="Chertkov O."/>
            <person name="Yasawong M."/>
            <person name="Lucas S."/>
            <person name="Deshpande S."/>
            <person name="Cheng J.F."/>
            <person name="Detter C."/>
            <person name="Tapia R."/>
            <person name="Han C."/>
            <person name="Goodwin L."/>
            <person name="Pitluck S."/>
            <person name="Liolios K."/>
            <person name="Ivanova N."/>
            <person name="Mavromatis K."/>
            <person name="Pati A."/>
            <person name="Chen A."/>
            <person name="Palaniappan K."/>
            <person name="Land M."/>
            <person name="Hauser L."/>
            <person name="Chang Y.J."/>
            <person name="Jeffries C.D."/>
            <person name="Rohde M."/>
            <person name="Pukall R."/>
            <person name="Sikorski J."/>
            <person name="Goker M."/>
            <person name="Woyke T."/>
            <person name="Bristow J."/>
            <person name="Eisen J.A."/>
            <person name="Markowitz V."/>
            <person name="Hugenholtz P."/>
            <person name="Kyrpides N.C."/>
            <person name="Klenk H.P."/>
            <person name="Lapidus A."/>
        </authorList>
    </citation>
    <scope>NUCLEOTIDE SEQUENCE [LARGE SCALE GENOMIC DNA]</scope>
    <source>
        <strain evidence="4">ATCC 23552 / DSM 43043 / JCM 3097 / NBRC 12989 / 7 KIP</strain>
    </source>
</reference>
<dbReference type="KEGG" id="ica:Intca_3462"/>
<evidence type="ECO:0000313" key="4">
    <source>
        <dbReference type="Proteomes" id="UP000008914"/>
    </source>
</evidence>
<feature type="domain" description="CHRD" evidence="2">
    <location>
        <begin position="7"/>
        <end position="144"/>
    </location>
</feature>
<proteinExistence type="predicted"/>
<protein>
    <submittedName>
        <fullName evidence="3">CHRD domain containing protein</fullName>
    </submittedName>
</protein>
<dbReference type="SMART" id="SM00754">
    <property type="entry name" value="CHRD"/>
    <property type="match status" value="1"/>
</dbReference>
<keyword evidence="4" id="KW-1185">Reference proteome</keyword>
<gene>
    <name evidence="3" type="ordered locus">Intca_3462</name>
</gene>
<dbReference type="RefSeq" id="WP_013494253.1">
    <property type="nucleotide sequence ID" value="NC_014830.1"/>
</dbReference>
<evidence type="ECO:0000256" key="1">
    <source>
        <dbReference type="SAM" id="SignalP"/>
    </source>
</evidence>
<feature type="signal peptide" evidence="1">
    <location>
        <begin position="1"/>
        <end position="27"/>
    </location>
</feature>